<keyword evidence="2" id="KW-0812">Transmembrane</keyword>
<reference evidence="3 4" key="1">
    <citation type="submission" date="2019-03" db="EMBL/GenBank/DDBJ databases">
        <authorList>
            <person name="Gonzalez-Pimentel J.L."/>
        </authorList>
    </citation>
    <scope>NUCLEOTIDE SEQUENCE [LARGE SCALE GENOMIC DNA]</scope>
    <source>
        <strain evidence="3 4">JCM 31289</strain>
    </source>
</reference>
<evidence type="ECO:0000256" key="1">
    <source>
        <dbReference type="SAM" id="MobiDB-lite"/>
    </source>
</evidence>
<evidence type="ECO:0000313" key="3">
    <source>
        <dbReference type="EMBL" id="TGA95363.1"/>
    </source>
</evidence>
<protein>
    <submittedName>
        <fullName evidence="3">LPXTG cell wall anchor domain-containing protein</fullName>
    </submittedName>
</protein>
<dbReference type="NCBIfam" id="TIGR01167">
    <property type="entry name" value="LPXTG_anchor"/>
    <property type="match status" value="1"/>
</dbReference>
<evidence type="ECO:0000256" key="2">
    <source>
        <dbReference type="SAM" id="Phobius"/>
    </source>
</evidence>
<name>A0A4Z0GI57_9ACTN</name>
<organism evidence="3 4">
    <name type="scientific">Streptomyces palmae</name>
    <dbReference type="NCBI Taxonomy" id="1701085"/>
    <lineage>
        <taxon>Bacteria</taxon>
        <taxon>Bacillati</taxon>
        <taxon>Actinomycetota</taxon>
        <taxon>Actinomycetes</taxon>
        <taxon>Kitasatosporales</taxon>
        <taxon>Streptomycetaceae</taxon>
        <taxon>Streptomyces</taxon>
    </lineage>
</organism>
<keyword evidence="4" id="KW-1185">Reference proteome</keyword>
<feature type="compositionally biased region" description="Acidic residues" evidence="1">
    <location>
        <begin position="24"/>
        <end position="38"/>
    </location>
</feature>
<dbReference type="NCBIfam" id="NF041528">
    <property type="entry name" value="strep_LAETG"/>
    <property type="match status" value="1"/>
</dbReference>
<feature type="region of interest" description="Disordered" evidence="1">
    <location>
        <begin position="181"/>
        <end position="207"/>
    </location>
</feature>
<accession>A0A4Z0GI57</accession>
<feature type="region of interest" description="Disordered" evidence="1">
    <location>
        <begin position="1"/>
        <end position="39"/>
    </location>
</feature>
<proteinExistence type="predicted"/>
<feature type="compositionally biased region" description="Pro residues" evidence="1">
    <location>
        <begin position="1"/>
        <end position="10"/>
    </location>
</feature>
<keyword evidence="2" id="KW-0472">Membrane</keyword>
<dbReference type="RefSeq" id="WP_135341467.1">
    <property type="nucleotide sequence ID" value="NZ_SRID01000325.1"/>
</dbReference>
<comment type="caution">
    <text evidence="3">The sequence shown here is derived from an EMBL/GenBank/DDBJ whole genome shotgun (WGS) entry which is preliminary data.</text>
</comment>
<evidence type="ECO:0000313" key="4">
    <source>
        <dbReference type="Proteomes" id="UP000297948"/>
    </source>
</evidence>
<keyword evidence="2" id="KW-1133">Transmembrane helix</keyword>
<sequence length="254" mass="26612">DKPTGTPEPTPSATDKPTPAPSPTDEEEDPICSEESDEAAVSTTLRGLPNKVVAGTGWVNFTFRTTNTSDKTMKSVDAFAVVGAIEGKDLEDVSELLTIQWYDEASGGWQTVDESGYFATVEELKPDEYADAKMRLKVDAKTPGSYGFALAIGAYHDQDDVCGFSEASEYTFDVLAAGSKPGPVENAEPKPSKHKPNKPAPQGGLTELPVTGELAQTGSSSMLPTLAVIGGVTVAVGAGAMIVVRRRRTGATAA</sequence>
<feature type="non-terminal residue" evidence="3">
    <location>
        <position position="1"/>
    </location>
</feature>
<dbReference type="OrthoDB" id="4333582at2"/>
<feature type="transmembrane region" description="Helical" evidence="2">
    <location>
        <begin position="222"/>
        <end position="244"/>
    </location>
</feature>
<dbReference type="Proteomes" id="UP000297948">
    <property type="component" value="Unassembled WGS sequence"/>
</dbReference>
<gene>
    <name evidence="3" type="ORF">E4099_25515</name>
</gene>
<dbReference type="AlphaFoldDB" id="A0A4Z0GI57"/>
<dbReference type="EMBL" id="SRID01000325">
    <property type="protein sequence ID" value="TGA95363.1"/>
    <property type="molecule type" value="Genomic_DNA"/>
</dbReference>